<dbReference type="EMBL" id="JAROCD010000003">
    <property type="protein sequence ID" value="MDN4601176.1"/>
    <property type="molecule type" value="Genomic_DNA"/>
</dbReference>
<protein>
    <submittedName>
        <fullName evidence="2">Transposase</fullName>
    </submittedName>
</protein>
<reference evidence="2" key="1">
    <citation type="submission" date="2023-03" db="EMBL/GenBank/DDBJ databases">
        <title>MT1 and MT2 Draft Genomes of Novel Species.</title>
        <authorList>
            <person name="Venkateswaran K."/>
        </authorList>
    </citation>
    <scope>NUCLEOTIDE SEQUENCE</scope>
    <source>
        <strain evidence="2">F6_3S_P_1C</strain>
    </source>
</reference>
<dbReference type="Pfam" id="PF13751">
    <property type="entry name" value="DDE_Tnp_1_6"/>
    <property type="match status" value="1"/>
</dbReference>
<proteinExistence type="predicted"/>
<comment type="caution">
    <text evidence="2">The sequence shown here is derived from an EMBL/GenBank/DDBJ whole genome shotgun (WGS) entry which is preliminary data.</text>
</comment>
<feature type="domain" description="Transposase DDE" evidence="1">
    <location>
        <begin position="52"/>
        <end position="175"/>
    </location>
</feature>
<gene>
    <name evidence="2" type="ORF">P5G61_08080</name>
</gene>
<dbReference type="Proteomes" id="UP001174205">
    <property type="component" value="Unassembled WGS sequence"/>
</dbReference>
<organism evidence="2 3">
    <name type="scientific">Paenibacillus vandeheii</name>
    <dbReference type="NCBI Taxonomy" id="3035917"/>
    <lineage>
        <taxon>Bacteria</taxon>
        <taxon>Bacillati</taxon>
        <taxon>Bacillota</taxon>
        <taxon>Bacilli</taxon>
        <taxon>Bacillales</taxon>
        <taxon>Paenibacillaceae</taxon>
        <taxon>Paenibacillus</taxon>
    </lineage>
</organism>
<sequence>YGSEENYSYLEEHNIQAIVKYGTYHKEKTRAFQQATGKVDDWRYNETTDTWTCAAGQTLHFRYESRTVTESGYTIRTRHYRSAECSECPLKTKCTTAKGNREITVSLTYMRQKNEMRERLRSEEGYTLSVQRMTEPESVFGQIKNNRGFRRFLLRGLQKVSLEVGWLCLAHNLLKKAAMTEKRKRDRAG</sequence>
<dbReference type="RefSeq" id="WP_301245986.1">
    <property type="nucleotide sequence ID" value="NZ_JAROCD010000003.1"/>
</dbReference>
<evidence type="ECO:0000313" key="2">
    <source>
        <dbReference type="EMBL" id="MDN4601176.1"/>
    </source>
</evidence>
<keyword evidence="3" id="KW-1185">Reference proteome</keyword>
<accession>A0ABT8J7X8</accession>
<feature type="non-terminal residue" evidence="2">
    <location>
        <position position="1"/>
    </location>
</feature>
<evidence type="ECO:0000259" key="1">
    <source>
        <dbReference type="Pfam" id="PF13751"/>
    </source>
</evidence>
<dbReference type="PANTHER" id="PTHR33408:SF2">
    <property type="entry name" value="TRANSPOSASE DDE DOMAIN-CONTAINING PROTEIN"/>
    <property type="match status" value="1"/>
</dbReference>
<dbReference type="PANTHER" id="PTHR33408">
    <property type="entry name" value="TRANSPOSASE"/>
    <property type="match status" value="1"/>
</dbReference>
<name>A0ABT8J7X8_9BACL</name>
<evidence type="ECO:0000313" key="3">
    <source>
        <dbReference type="Proteomes" id="UP001174205"/>
    </source>
</evidence>
<dbReference type="InterPro" id="IPR025668">
    <property type="entry name" value="Tnp_DDE_dom"/>
</dbReference>